<feature type="transmembrane region" description="Helical" evidence="1">
    <location>
        <begin position="187"/>
        <end position="207"/>
    </location>
</feature>
<proteinExistence type="predicted"/>
<evidence type="ECO:0000256" key="1">
    <source>
        <dbReference type="SAM" id="Phobius"/>
    </source>
</evidence>
<keyword evidence="1" id="KW-1133">Transmembrane helix</keyword>
<accession>A0A448ZYS0</accession>
<dbReference type="NCBIfam" id="NF046009">
    <property type="entry name" value="MAGa3780_fam"/>
    <property type="match status" value="1"/>
</dbReference>
<organism evidence="2">
    <name type="scientific">Metamycoplasma salivarium</name>
    <name type="common">Mycoplasma salivarium</name>
    <dbReference type="NCBI Taxonomy" id="2124"/>
    <lineage>
        <taxon>Bacteria</taxon>
        <taxon>Bacillati</taxon>
        <taxon>Mycoplasmatota</taxon>
        <taxon>Mycoplasmoidales</taxon>
        <taxon>Metamycoplasmataceae</taxon>
        <taxon>Metamycoplasma</taxon>
    </lineage>
</organism>
<name>A0A448ZYS0_METSV</name>
<dbReference type="RefSeq" id="WP_024544281.1">
    <property type="nucleotide sequence ID" value="NZ_LR214938.2"/>
</dbReference>
<gene>
    <name evidence="2" type="ORF">NCTC10113_01292</name>
</gene>
<keyword evidence="2" id="KW-0614">Plasmid</keyword>
<reference evidence="2" key="1">
    <citation type="submission" date="2019-01" db="EMBL/GenBank/DDBJ databases">
        <authorList>
            <consortium name="Pathogen Informatics"/>
        </authorList>
    </citation>
    <scope>NUCLEOTIDE SEQUENCE [LARGE SCALE GENOMIC DNA]</scope>
    <source>
        <strain evidence="2">NCTC10113</strain>
    </source>
</reference>
<feature type="transmembrane region" description="Helical" evidence="1">
    <location>
        <begin position="32"/>
        <end position="52"/>
    </location>
</feature>
<feature type="transmembrane region" description="Helical" evidence="1">
    <location>
        <begin position="119"/>
        <end position="141"/>
    </location>
</feature>
<sequence length="301" mass="34613">MNLEKQTNEIKNSQPSKCNENGFCGWKKIHKVILFIGIILLVTNLILLFNSYNTSIENLMKRFKNSGADSLIGNKGFYPSGIANMWPVGLTFTMISNMVLALSMIIYAIYHKYQKAQYFFFFGVVNITITFVIYWTLIFFVSIKNGTWSNLRAAIPSFVLHAINPFIAFICLGFARKYISIKKSQMWLTNVMVLGYFTWAMITFFIGKRLLDLKHIPNVDNYTKYNIVVYQFLNFDQPLFYKGGKLAIVILLDILMFALGALLSPAFAWMWKGIFKIKLYTPGVDQNIKNSLVSTCQMQTK</sequence>
<dbReference type="AlphaFoldDB" id="A0A448ZYS0"/>
<geneLocation type="plasmid" evidence="2">
    <name>2</name>
</geneLocation>
<protein>
    <submittedName>
        <fullName evidence="2">Uncharacterized protein</fullName>
    </submittedName>
</protein>
<feature type="transmembrane region" description="Helical" evidence="1">
    <location>
        <begin position="153"/>
        <end position="175"/>
    </location>
</feature>
<keyword evidence="1" id="KW-0472">Membrane</keyword>
<evidence type="ECO:0000313" key="2">
    <source>
        <dbReference type="EMBL" id="VEU56383.1"/>
    </source>
</evidence>
<feature type="transmembrane region" description="Helical" evidence="1">
    <location>
        <begin position="246"/>
        <end position="271"/>
    </location>
</feature>
<keyword evidence="1" id="KW-0812">Transmembrane</keyword>
<feature type="transmembrane region" description="Helical" evidence="1">
    <location>
        <begin position="85"/>
        <end position="107"/>
    </location>
</feature>
<dbReference type="EMBL" id="LR214939">
    <property type="protein sequence ID" value="VEU56383.1"/>
    <property type="molecule type" value="Genomic_DNA"/>
</dbReference>